<accession>Q0U9H6</accession>
<protein>
    <submittedName>
        <fullName evidence="2">Uncharacterized protein</fullName>
    </submittedName>
</protein>
<feature type="compositionally biased region" description="Polar residues" evidence="1">
    <location>
        <begin position="15"/>
        <end position="25"/>
    </location>
</feature>
<dbReference type="KEGG" id="pno:SNOG_11588"/>
<evidence type="ECO:0000256" key="1">
    <source>
        <dbReference type="SAM" id="MobiDB-lite"/>
    </source>
</evidence>
<proteinExistence type="predicted"/>
<dbReference type="EMBL" id="CH445343">
    <property type="protein sequence ID" value="EAT81296.1"/>
    <property type="molecule type" value="Genomic_DNA"/>
</dbReference>
<gene>
    <name evidence="2" type="ORF">SNOG_11588</name>
</gene>
<organism evidence="2 3">
    <name type="scientific">Phaeosphaeria nodorum (strain SN15 / ATCC MYA-4574 / FGSC 10173)</name>
    <name type="common">Glume blotch fungus</name>
    <name type="synonym">Parastagonospora nodorum</name>
    <dbReference type="NCBI Taxonomy" id="321614"/>
    <lineage>
        <taxon>Eukaryota</taxon>
        <taxon>Fungi</taxon>
        <taxon>Dikarya</taxon>
        <taxon>Ascomycota</taxon>
        <taxon>Pezizomycotina</taxon>
        <taxon>Dothideomycetes</taxon>
        <taxon>Pleosporomycetidae</taxon>
        <taxon>Pleosporales</taxon>
        <taxon>Pleosporineae</taxon>
        <taxon>Phaeosphaeriaceae</taxon>
        <taxon>Parastagonospora</taxon>
    </lineage>
</organism>
<dbReference type="InParanoid" id="Q0U9H6"/>
<dbReference type="AlphaFoldDB" id="Q0U9H6"/>
<dbReference type="Proteomes" id="UP000001055">
    <property type="component" value="Unassembled WGS sequence"/>
</dbReference>
<dbReference type="RefSeq" id="XP_001801828.1">
    <property type="nucleotide sequence ID" value="XM_001801776.1"/>
</dbReference>
<feature type="region of interest" description="Disordered" evidence="1">
    <location>
        <begin position="1"/>
        <end position="25"/>
    </location>
</feature>
<sequence length="72" mass="7713">MSRTKEVFSTRGGIRNTNTFPDARSSNMLGEELEVVAPLAPVSAADNGAASAGARVLQARRFGRVDRWACFA</sequence>
<reference evidence="3" key="1">
    <citation type="journal article" date="2007" name="Plant Cell">
        <title>Dothideomycete-plant interactions illuminated by genome sequencing and EST analysis of the wheat pathogen Stagonospora nodorum.</title>
        <authorList>
            <person name="Hane J.K."/>
            <person name="Lowe R.G."/>
            <person name="Solomon P.S."/>
            <person name="Tan K.C."/>
            <person name="Schoch C.L."/>
            <person name="Spatafora J.W."/>
            <person name="Crous P.W."/>
            <person name="Kodira C."/>
            <person name="Birren B.W."/>
            <person name="Galagan J.E."/>
            <person name="Torriani S.F."/>
            <person name="McDonald B.A."/>
            <person name="Oliver R.P."/>
        </authorList>
    </citation>
    <scope>NUCLEOTIDE SEQUENCE [LARGE SCALE GENOMIC DNA]</scope>
    <source>
        <strain evidence="3">SN15 / ATCC MYA-4574 / FGSC 10173</strain>
    </source>
</reference>
<dbReference type="GeneID" id="5978736"/>
<evidence type="ECO:0000313" key="3">
    <source>
        <dbReference type="Proteomes" id="UP000001055"/>
    </source>
</evidence>
<evidence type="ECO:0000313" key="2">
    <source>
        <dbReference type="EMBL" id="EAT81296.1"/>
    </source>
</evidence>
<name>Q0U9H6_PHANO</name>